<feature type="region of interest" description="Disordered" evidence="1">
    <location>
        <begin position="370"/>
        <end position="390"/>
    </location>
</feature>
<dbReference type="Proteomes" id="UP000735302">
    <property type="component" value="Unassembled WGS sequence"/>
</dbReference>
<dbReference type="Pfam" id="PF00144">
    <property type="entry name" value="Beta-lactamase"/>
    <property type="match status" value="1"/>
</dbReference>
<evidence type="ECO:0000313" key="4">
    <source>
        <dbReference type="Proteomes" id="UP000735302"/>
    </source>
</evidence>
<evidence type="ECO:0000313" key="3">
    <source>
        <dbReference type="EMBL" id="GFN75138.1"/>
    </source>
</evidence>
<organism evidence="3 4">
    <name type="scientific">Plakobranchus ocellatus</name>
    <dbReference type="NCBI Taxonomy" id="259542"/>
    <lineage>
        <taxon>Eukaryota</taxon>
        <taxon>Metazoa</taxon>
        <taxon>Spiralia</taxon>
        <taxon>Lophotrochozoa</taxon>
        <taxon>Mollusca</taxon>
        <taxon>Gastropoda</taxon>
        <taxon>Heterobranchia</taxon>
        <taxon>Euthyneura</taxon>
        <taxon>Panpulmonata</taxon>
        <taxon>Sacoglossa</taxon>
        <taxon>Placobranchoidea</taxon>
        <taxon>Plakobranchidae</taxon>
        <taxon>Plakobranchus</taxon>
    </lineage>
</organism>
<keyword evidence="4" id="KW-1185">Reference proteome</keyword>
<dbReference type="PANTHER" id="PTHR46825">
    <property type="entry name" value="D-ALANYL-D-ALANINE-CARBOXYPEPTIDASE/ENDOPEPTIDASE AMPH"/>
    <property type="match status" value="1"/>
</dbReference>
<dbReference type="SUPFAM" id="SSF56601">
    <property type="entry name" value="beta-lactamase/transpeptidase-like"/>
    <property type="match status" value="1"/>
</dbReference>
<dbReference type="PANTHER" id="PTHR46825:SF15">
    <property type="entry name" value="BETA-LACTAMASE-RELATED DOMAIN-CONTAINING PROTEIN"/>
    <property type="match status" value="1"/>
</dbReference>
<gene>
    <name evidence="3" type="ORF">PoB_000164400</name>
</gene>
<dbReference type="Gene3D" id="3.40.710.10">
    <property type="entry name" value="DD-peptidase/beta-lactamase superfamily"/>
    <property type="match status" value="1"/>
</dbReference>
<reference evidence="3 4" key="1">
    <citation type="journal article" date="2021" name="Elife">
        <title>Chloroplast acquisition without the gene transfer in kleptoplastic sea slugs, Plakobranchus ocellatus.</title>
        <authorList>
            <person name="Maeda T."/>
            <person name="Takahashi S."/>
            <person name="Yoshida T."/>
            <person name="Shimamura S."/>
            <person name="Takaki Y."/>
            <person name="Nagai Y."/>
            <person name="Toyoda A."/>
            <person name="Suzuki Y."/>
            <person name="Arimoto A."/>
            <person name="Ishii H."/>
            <person name="Satoh N."/>
            <person name="Nishiyama T."/>
            <person name="Hasebe M."/>
            <person name="Maruyama T."/>
            <person name="Minagawa J."/>
            <person name="Obokata J."/>
            <person name="Shigenobu S."/>
        </authorList>
    </citation>
    <scope>NUCLEOTIDE SEQUENCE [LARGE SCALE GENOMIC DNA]</scope>
</reference>
<dbReference type="Gene3D" id="2.40.128.600">
    <property type="match status" value="1"/>
</dbReference>
<evidence type="ECO:0000259" key="2">
    <source>
        <dbReference type="Pfam" id="PF00144"/>
    </source>
</evidence>
<name>A0AAV3XYX1_9GAST</name>
<dbReference type="AlphaFoldDB" id="A0AAV3XYX1"/>
<dbReference type="EMBL" id="BLXT01000255">
    <property type="protein sequence ID" value="GFN75138.1"/>
    <property type="molecule type" value="Genomic_DNA"/>
</dbReference>
<accession>A0AAV3XYX1</accession>
<comment type="caution">
    <text evidence="3">The sequence shown here is derived from an EMBL/GenBank/DDBJ whole genome shotgun (WGS) entry which is preliminary data.</text>
</comment>
<dbReference type="InterPro" id="IPR001466">
    <property type="entry name" value="Beta-lactam-related"/>
</dbReference>
<evidence type="ECO:0000256" key="1">
    <source>
        <dbReference type="SAM" id="MobiDB-lite"/>
    </source>
</evidence>
<dbReference type="InterPro" id="IPR012338">
    <property type="entry name" value="Beta-lactam/transpept-like"/>
</dbReference>
<feature type="compositionally biased region" description="Acidic residues" evidence="1">
    <location>
        <begin position="371"/>
        <end position="386"/>
    </location>
</feature>
<protein>
    <submittedName>
        <fullName evidence="3">Penicillin-binding protein 4</fullName>
    </submittedName>
</protein>
<sequence>MEGRGLICNLRYAPVAANFREKFVHNNVLFSLVQEVTEKLGDETWQNLMRQYVLGPLGMKSAWFAGPSMVAMRQGKTIADGAVHHAGQNYFLDSKTYDGLEMIAPAASLCMSARDMYQWFLFLLKEGAVETSRGSRQLISRETLQMLFQGIQARGQDGDPVTEGYRQPHVQASYTRTMNSLGFITGSYRGYEFVSQDGSLPGYQSLATIIPNKNMAVFFTLLGDEKPKNFVSKVLMNIVGLDMMLQEDTWIKPQKVCSLMDNLEQLHTKQKTSPLWKTRGPINDRPAEDYAQTYKNWAFGDVVVRHNISGNSYLTLEYGKMSYRLQRTNLQNDTFLMQAIEGPLWYSTNADWYRNHNNLYAIFAAAPVHTDEEDDDDDDDSEEDKDDEKHHMERVMNVTIAGFDSHSDPVFAINARRPAYERERRPNMECSAPSSQLSSPTILCVWAITLILSVSPLFR</sequence>
<dbReference type="InterPro" id="IPR050491">
    <property type="entry name" value="AmpC-like"/>
</dbReference>
<proteinExistence type="predicted"/>
<feature type="domain" description="Beta-lactamase-related" evidence="2">
    <location>
        <begin position="10"/>
        <end position="221"/>
    </location>
</feature>